<evidence type="ECO:0000313" key="2">
    <source>
        <dbReference type="EMBL" id="KAK8948845.1"/>
    </source>
</evidence>
<dbReference type="Proteomes" id="UP001418222">
    <property type="component" value="Unassembled WGS sequence"/>
</dbReference>
<feature type="compositionally biased region" description="Basic and acidic residues" evidence="1">
    <location>
        <begin position="18"/>
        <end position="44"/>
    </location>
</feature>
<gene>
    <name evidence="2" type="ORF">KSP39_PZI006039</name>
</gene>
<proteinExistence type="predicted"/>
<comment type="caution">
    <text evidence="2">The sequence shown here is derived from an EMBL/GenBank/DDBJ whole genome shotgun (WGS) entry which is preliminary data.</text>
</comment>
<feature type="region of interest" description="Disordered" evidence="1">
    <location>
        <begin position="1"/>
        <end position="48"/>
    </location>
</feature>
<keyword evidence="3" id="KW-1185">Reference proteome</keyword>
<evidence type="ECO:0000313" key="3">
    <source>
        <dbReference type="Proteomes" id="UP001418222"/>
    </source>
</evidence>
<dbReference type="EMBL" id="JBBWWQ010000004">
    <property type="protein sequence ID" value="KAK8948845.1"/>
    <property type="molecule type" value="Genomic_DNA"/>
</dbReference>
<organism evidence="2 3">
    <name type="scientific">Platanthera zijinensis</name>
    <dbReference type="NCBI Taxonomy" id="2320716"/>
    <lineage>
        <taxon>Eukaryota</taxon>
        <taxon>Viridiplantae</taxon>
        <taxon>Streptophyta</taxon>
        <taxon>Embryophyta</taxon>
        <taxon>Tracheophyta</taxon>
        <taxon>Spermatophyta</taxon>
        <taxon>Magnoliopsida</taxon>
        <taxon>Liliopsida</taxon>
        <taxon>Asparagales</taxon>
        <taxon>Orchidaceae</taxon>
        <taxon>Orchidoideae</taxon>
        <taxon>Orchideae</taxon>
        <taxon>Orchidinae</taxon>
        <taxon>Platanthera</taxon>
    </lineage>
</organism>
<protein>
    <submittedName>
        <fullName evidence="2">Uncharacterized protein</fullName>
    </submittedName>
</protein>
<dbReference type="AlphaFoldDB" id="A0AAP0GAX6"/>
<accession>A0AAP0GAX6</accession>
<sequence>MHEPSPTYVDGDGAATPRHVDLERPPPDDVGDPVHVKDPRHVAEEDPLPDDYGDPIYVGADSSLMFLRRLEMKICHILRHGRVNISANVVSNLRRVILNIISDFNDVFIWPMFSQKF</sequence>
<evidence type="ECO:0000256" key="1">
    <source>
        <dbReference type="SAM" id="MobiDB-lite"/>
    </source>
</evidence>
<name>A0AAP0GAX6_9ASPA</name>
<reference evidence="2 3" key="1">
    <citation type="journal article" date="2022" name="Nat. Plants">
        <title>Genomes of leafy and leafless Platanthera orchids illuminate the evolution of mycoheterotrophy.</title>
        <authorList>
            <person name="Li M.H."/>
            <person name="Liu K.W."/>
            <person name="Li Z."/>
            <person name="Lu H.C."/>
            <person name="Ye Q.L."/>
            <person name="Zhang D."/>
            <person name="Wang J.Y."/>
            <person name="Li Y.F."/>
            <person name="Zhong Z.M."/>
            <person name="Liu X."/>
            <person name="Yu X."/>
            <person name="Liu D.K."/>
            <person name="Tu X.D."/>
            <person name="Liu B."/>
            <person name="Hao Y."/>
            <person name="Liao X.Y."/>
            <person name="Jiang Y.T."/>
            <person name="Sun W.H."/>
            <person name="Chen J."/>
            <person name="Chen Y.Q."/>
            <person name="Ai Y."/>
            <person name="Zhai J.W."/>
            <person name="Wu S.S."/>
            <person name="Zhou Z."/>
            <person name="Hsiao Y.Y."/>
            <person name="Wu W.L."/>
            <person name="Chen Y.Y."/>
            <person name="Lin Y.F."/>
            <person name="Hsu J.L."/>
            <person name="Li C.Y."/>
            <person name="Wang Z.W."/>
            <person name="Zhao X."/>
            <person name="Zhong W.Y."/>
            <person name="Ma X.K."/>
            <person name="Ma L."/>
            <person name="Huang J."/>
            <person name="Chen G.Z."/>
            <person name="Huang M.Z."/>
            <person name="Huang L."/>
            <person name="Peng D.H."/>
            <person name="Luo Y.B."/>
            <person name="Zou S.Q."/>
            <person name="Chen S.P."/>
            <person name="Lan S."/>
            <person name="Tsai W.C."/>
            <person name="Van de Peer Y."/>
            <person name="Liu Z.J."/>
        </authorList>
    </citation>
    <scope>NUCLEOTIDE SEQUENCE [LARGE SCALE GENOMIC DNA]</scope>
    <source>
        <strain evidence="2">Lor287</strain>
    </source>
</reference>